<accession>F0SCD0</accession>
<feature type="chain" id="PRO_5003258346" evidence="1">
    <location>
        <begin position="26"/>
        <end position="221"/>
    </location>
</feature>
<evidence type="ECO:0000313" key="3">
    <source>
        <dbReference type="Proteomes" id="UP000000310"/>
    </source>
</evidence>
<dbReference type="OrthoDB" id="647779at2"/>
<dbReference type="RefSeq" id="WP_013632226.1">
    <property type="nucleotide sequence ID" value="NC_015177.1"/>
</dbReference>
<gene>
    <name evidence="2" type="ordered locus">Pedsa_1158</name>
</gene>
<reference evidence="2 3" key="1">
    <citation type="journal article" date="2011" name="Stand. Genomic Sci.">
        <title>Complete genome sequence of the gliding, heparinolytic Pedobacter saltans type strain (113).</title>
        <authorList>
            <person name="Liolios K."/>
            <person name="Sikorski J."/>
            <person name="Lu M."/>
            <person name="Nolan M."/>
            <person name="Lapidus A."/>
            <person name="Lucas S."/>
            <person name="Hammon N."/>
            <person name="Deshpande S."/>
            <person name="Cheng J.F."/>
            <person name="Tapia R."/>
            <person name="Han C."/>
            <person name="Goodwin L."/>
            <person name="Pitluck S."/>
            <person name="Huntemann M."/>
            <person name="Ivanova N."/>
            <person name="Pagani I."/>
            <person name="Mavromatis K."/>
            <person name="Ovchinikova G."/>
            <person name="Pati A."/>
            <person name="Chen A."/>
            <person name="Palaniappan K."/>
            <person name="Land M."/>
            <person name="Hauser L."/>
            <person name="Brambilla E.M."/>
            <person name="Kotsyurbenko O."/>
            <person name="Rohde M."/>
            <person name="Tindall B.J."/>
            <person name="Abt B."/>
            <person name="Goker M."/>
            <person name="Detter J.C."/>
            <person name="Woyke T."/>
            <person name="Bristow J."/>
            <person name="Eisen J.A."/>
            <person name="Markowitz V."/>
            <person name="Hugenholtz P."/>
            <person name="Klenk H.P."/>
            <person name="Kyrpides N.C."/>
        </authorList>
    </citation>
    <scope>NUCLEOTIDE SEQUENCE [LARGE SCALE GENOMIC DNA]</scope>
    <source>
        <strain evidence="3">ATCC 51119 / DSM 12145 / JCM 21818 / LMG 10337 / NBRC 100064 / NCIMB 13643</strain>
    </source>
</reference>
<evidence type="ECO:0000313" key="2">
    <source>
        <dbReference type="EMBL" id="ADY51727.1"/>
    </source>
</evidence>
<dbReference type="KEGG" id="psn:Pedsa_1158"/>
<organism evidence="2 3">
    <name type="scientific">Pseudopedobacter saltans (strain ATCC 51119 / DSM 12145 / JCM 21818 / CCUG 39354 / LMG 10337 / NBRC 100064 / NCIMB 13643)</name>
    <name type="common">Pedobacter saltans</name>
    <dbReference type="NCBI Taxonomy" id="762903"/>
    <lineage>
        <taxon>Bacteria</taxon>
        <taxon>Pseudomonadati</taxon>
        <taxon>Bacteroidota</taxon>
        <taxon>Sphingobacteriia</taxon>
        <taxon>Sphingobacteriales</taxon>
        <taxon>Sphingobacteriaceae</taxon>
        <taxon>Pseudopedobacter</taxon>
    </lineage>
</organism>
<sequence length="221" mass="25641">MKISIKKLRSIILILLISLSTKSDADYTPYSLSELIVKADIIAYGTIINLNNETITFKIDKSLTGEKGNLQIHQFKEWECAARWTKYEIGQHLFLFLKKKGENIFALGSGNEGELPIVNSSVYFGDFFSYSKLLNNTDGIIKRDRKTYMRKGVMLYGNLYRNCIEWDLKDFTSSISLFRNCISYVDDPKKYLITWDTKCDYDKIRDLANSNALFYYLCGIW</sequence>
<proteinExistence type="predicted"/>
<dbReference type="EMBL" id="CP002545">
    <property type="protein sequence ID" value="ADY51727.1"/>
    <property type="molecule type" value="Genomic_DNA"/>
</dbReference>
<reference evidence="3" key="2">
    <citation type="submission" date="2011-02" db="EMBL/GenBank/DDBJ databases">
        <title>The complete genome of Pedobacter saltans DSM 12145.</title>
        <authorList>
            <consortium name="US DOE Joint Genome Institute (JGI-PGF)"/>
            <person name="Lucas S."/>
            <person name="Copeland A."/>
            <person name="Lapidus A."/>
            <person name="Bruce D."/>
            <person name="Goodwin L."/>
            <person name="Pitluck S."/>
            <person name="Kyrpides N."/>
            <person name="Mavromatis K."/>
            <person name="Pagani I."/>
            <person name="Ivanova N."/>
            <person name="Ovchinnikova G."/>
            <person name="Lu M."/>
            <person name="Detter J.C."/>
            <person name="Han C."/>
            <person name="Land M."/>
            <person name="Hauser L."/>
            <person name="Markowitz V."/>
            <person name="Cheng J.-F."/>
            <person name="Hugenholtz P."/>
            <person name="Woyke T."/>
            <person name="Wu D."/>
            <person name="Tindall B."/>
            <person name="Pomrenke H.G."/>
            <person name="Brambilla E."/>
            <person name="Klenk H.-P."/>
            <person name="Eisen J.A."/>
        </authorList>
    </citation>
    <scope>NUCLEOTIDE SEQUENCE [LARGE SCALE GENOMIC DNA]</scope>
    <source>
        <strain evidence="3">ATCC 51119 / DSM 12145 / JCM 21818 / LMG 10337 / NBRC 100064 / NCIMB 13643</strain>
    </source>
</reference>
<feature type="signal peptide" evidence="1">
    <location>
        <begin position="1"/>
        <end position="25"/>
    </location>
</feature>
<dbReference type="HOGENOM" id="CLU_1249766_0_0_10"/>
<dbReference type="Proteomes" id="UP000000310">
    <property type="component" value="Chromosome"/>
</dbReference>
<protein>
    <submittedName>
        <fullName evidence="2">Uncharacterized protein</fullName>
    </submittedName>
</protein>
<keyword evidence="3" id="KW-1185">Reference proteome</keyword>
<name>F0SCD0_PSESL</name>
<dbReference type="AlphaFoldDB" id="F0SCD0"/>
<dbReference type="eggNOG" id="ENOG5033M9X">
    <property type="taxonomic scope" value="Bacteria"/>
</dbReference>
<evidence type="ECO:0000256" key="1">
    <source>
        <dbReference type="SAM" id="SignalP"/>
    </source>
</evidence>
<keyword evidence="1" id="KW-0732">Signal</keyword>